<organism evidence="3 4">
    <name type="scientific">Sulfuriferula nivalis</name>
    <dbReference type="NCBI Taxonomy" id="2675298"/>
    <lineage>
        <taxon>Bacteria</taxon>
        <taxon>Pseudomonadati</taxon>
        <taxon>Pseudomonadota</taxon>
        <taxon>Betaproteobacteria</taxon>
        <taxon>Nitrosomonadales</taxon>
        <taxon>Sulfuricellaceae</taxon>
        <taxon>Sulfuriferula</taxon>
    </lineage>
</organism>
<accession>A0A809SGT8</accession>
<dbReference type="EMBL" id="AP021881">
    <property type="protein sequence ID" value="BBP00210.1"/>
    <property type="molecule type" value="Genomic_DNA"/>
</dbReference>
<keyword evidence="4" id="KW-1185">Reference proteome</keyword>
<dbReference type="KEGG" id="sniv:SFSGTM_09180"/>
<gene>
    <name evidence="3" type="ORF">SFSGTM_09180</name>
</gene>
<feature type="region of interest" description="Disordered" evidence="2">
    <location>
        <begin position="170"/>
        <end position="216"/>
    </location>
</feature>
<feature type="compositionally biased region" description="Polar residues" evidence="2">
    <location>
        <begin position="201"/>
        <end position="216"/>
    </location>
</feature>
<evidence type="ECO:0000256" key="2">
    <source>
        <dbReference type="SAM" id="MobiDB-lite"/>
    </source>
</evidence>
<name>A0A809SGT8_9PROT</name>
<protein>
    <submittedName>
        <fullName evidence="3">Uncharacterized protein</fullName>
    </submittedName>
</protein>
<evidence type="ECO:0000256" key="1">
    <source>
        <dbReference type="SAM" id="Coils"/>
    </source>
</evidence>
<feature type="compositionally biased region" description="Low complexity" evidence="2">
    <location>
        <begin position="170"/>
        <end position="200"/>
    </location>
</feature>
<evidence type="ECO:0000313" key="3">
    <source>
        <dbReference type="EMBL" id="BBP00210.1"/>
    </source>
</evidence>
<evidence type="ECO:0000313" key="4">
    <source>
        <dbReference type="Proteomes" id="UP000463939"/>
    </source>
</evidence>
<proteinExistence type="predicted"/>
<feature type="coiled-coil region" evidence="1">
    <location>
        <begin position="247"/>
        <end position="281"/>
    </location>
</feature>
<dbReference type="AlphaFoldDB" id="A0A809SGT8"/>
<dbReference type="Proteomes" id="UP000463939">
    <property type="component" value="Chromosome"/>
</dbReference>
<keyword evidence="1" id="KW-0175">Coiled coil</keyword>
<reference evidence="4" key="1">
    <citation type="submission" date="2019-11" db="EMBL/GenBank/DDBJ databases">
        <title>Isolation and characterization of a novel species in the genus Sulfuriferula.</title>
        <authorList>
            <person name="Mochizuki J."/>
            <person name="Kojima H."/>
            <person name="Fukui M."/>
        </authorList>
    </citation>
    <scope>NUCLEOTIDE SEQUENCE [LARGE SCALE GENOMIC DNA]</scope>
    <source>
        <strain evidence="4">SGTM</strain>
    </source>
</reference>
<sequence>MKLYSSSQTVLQATFSSLAASQLQKTSAASLAPSTANTSVATTYAGADISSSSVTLAAAIASTTAYQAKQLDAMKSAIATMRAMPASAKDLSKRMATEKAAMLKQILNMLKQMAIGATPAQAKALAAQLKDIAKQLAALGKLLAENGGAANTDSTTASVTASNTDISTSAVATASTTTDTATSSNASTTTTTDASVTATTGMATGTPSASTASPRNTSHALAAYAAEFSRINHTGSQTGNATDKELKAALQDALKSLRAVLALLKNKLGSHNKDIKDTENKMLELARSLSESGNPIEQIAATVASVQDNAAANDADTASTTIPAVDTSAPTDISISVST</sequence>
<dbReference type="RefSeq" id="WP_162084164.1">
    <property type="nucleotide sequence ID" value="NZ_AP021881.1"/>
</dbReference>